<evidence type="ECO:0000259" key="5">
    <source>
        <dbReference type="PROSITE" id="PS50110"/>
    </source>
</evidence>
<evidence type="ECO:0000256" key="1">
    <source>
        <dbReference type="ARBA" id="ARBA00022553"/>
    </source>
</evidence>
<name>A0A5C1EBT2_9RHOO</name>
<sequence length="207" mass="22304">MKFLLIDDHALFRHGLLLLLEKLPGDHEFLQADDCEGAFALLDGHRNPDLILLDLALPGMNGLDGVQRFRELCPTTPIVLLSANENPQFIMDGMGRGAHGFIPKSAKPEVVMAALQVVLAGGTYMPSLRALRPPVSGTDSQALTERQREVLALLARNKSNKEIADALGMRVNTARVHVSAILKSLGVESREDAARVALGQLVVSDGA</sequence>
<feature type="domain" description="Response regulatory" evidence="5">
    <location>
        <begin position="2"/>
        <end position="119"/>
    </location>
</feature>
<dbReference type="InterPro" id="IPR001789">
    <property type="entry name" value="Sig_transdc_resp-reg_receiver"/>
</dbReference>
<dbReference type="PRINTS" id="PR00038">
    <property type="entry name" value="HTHLUXR"/>
</dbReference>
<dbReference type="CDD" id="cd17535">
    <property type="entry name" value="REC_NarL-like"/>
    <property type="match status" value="1"/>
</dbReference>
<dbReference type="GO" id="GO:0000160">
    <property type="term" value="P:phosphorelay signal transduction system"/>
    <property type="evidence" value="ECO:0007669"/>
    <property type="project" value="InterPro"/>
</dbReference>
<dbReference type="InterPro" id="IPR016032">
    <property type="entry name" value="Sig_transdc_resp-reg_C-effctor"/>
</dbReference>
<evidence type="ECO:0000256" key="2">
    <source>
        <dbReference type="ARBA" id="ARBA00023125"/>
    </source>
</evidence>
<dbReference type="PROSITE" id="PS50043">
    <property type="entry name" value="HTH_LUXR_2"/>
    <property type="match status" value="1"/>
</dbReference>
<dbReference type="PANTHER" id="PTHR45566">
    <property type="entry name" value="HTH-TYPE TRANSCRIPTIONAL REGULATOR YHJB-RELATED"/>
    <property type="match status" value="1"/>
</dbReference>
<dbReference type="InterPro" id="IPR011006">
    <property type="entry name" value="CheY-like_superfamily"/>
</dbReference>
<proteinExistence type="predicted"/>
<dbReference type="SUPFAM" id="SSF46894">
    <property type="entry name" value="C-terminal effector domain of the bipartite response regulators"/>
    <property type="match status" value="1"/>
</dbReference>
<dbReference type="InterPro" id="IPR000792">
    <property type="entry name" value="Tscrpt_reg_LuxR_C"/>
</dbReference>
<dbReference type="PROSITE" id="PS50110">
    <property type="entry name" value="RESPONSE_REGULATORY"/>
    <property type="match status" value="1"/>
</dbReference>
<dbReference type="Pfam" id="PF00196">
    <property type="entry name" value="GerE"/>
    <property type="match status" value="1"/>
</dbReference>
<dbReference type="SUPFAM" id="SSF52172">
    <property type="entry name" value="CheY-like"/>
    <property type="match status" value="1"/>
</dbReference>
<dbReference type="InterPro" id="IPR058245">
    <property type="entry name" value="NreC/VraR/RcsB-like_REC"/>
</dbReference>
<evidence type="ECO:0000256" key="3">
    <source>
        <dbReference type="PROSITE-ProRule" id="PRU00169"/>
    </source>
</evidence>
<dbReference type="PANTHER" id="PTHR45566:SF2">
    <property type="entry name" value="NARL SUBFAMILY"/>
    <property type="match status" value="1"/>
</dbReference>
<evidence type="ECO:0000313" key="6">
    <source>
        <dbReference type="EMBL" id="QEL66316.1"/>
    </source>
</evidence>
<protein>
    <submittedName>
        <fullName evidence="6">Uncharacterized protein</fullName>
    </submittedName>
</protein>
<reference evidence="6 7" key="1">
    <citation type="submission" date="2017-07" db="EMBL/GenBank/DDBJ databases">
        <title>Complete genome sequence of Oryzomicrobium terrae TPP412.</title>
        <authorList>
            <person name="Chiu L.-W."/>
            <person name="Lo K.-J."/>
            <person name="Tsai Y.-M."/>
            <person name="Lin S.-S."/>
            <person name="Kuo C.-H."/>
            <person name="Liu C.-T."/>
        </authorList>
    </citation>
    <scope>NUCLEOTIDE SEQUENCE [LARGE SCALE GENOMIC DNA]</scope>
    <source>
        <strain evidence="6 7">TPP412</strain>
    </source>
</reference>
<accession>A0A5C1EBT2</accession>
<dbReference type="Proteomes" id="UP000323671">
    <property type="component" value="Chromosome"/>
</dbReference>
<dbReference type="SMART" id="SM00448">
    <property type="entry name" value="REC"/>
    <property type="match status" value="1"/>
</dbReference>
<evidence type="ECO:0000259" key="4">
    <source>
        <dbReference type="PROSITE" id="PS50043"/>
    </source>
</evidence>
<gene>
    <name evidence="6" type="ORF">OTERR_28400</name>
</gene>
<dbReference type="Gene3D" id="3.40.50.2300">
    <property type="match status" value="1"/>
</dbReference>
<dbReference type="EMBL" id="CP022579">
    <property type="protein sequence ID" value="QEL66316.1"/>
    <property type="molecule type" value="Genomic_DNA"/>
</dbReference>
<dbReference type="AlphaFoldDB" id="A0A5C1EBT2"/>
<dbReference type="InterPro" id="IPR051015">
    <property type="entry name" value="EvgA-like"/>
</dbReference>
<keyword evidence="1 3" id="KW-0597">Phosphoprotein</keyword>
<dbReference type="GO" id="GO:0006355">
    <property type="term" value="P:regulation of DNA-templated transcription"/>
    <property type="evidence" value="ECO:0007669"/>
    <property type="project" value="InterPro"/>
</dbReference>
<dbReference type="CDD" id="cd06170">
    <property type="entry name" value="LuxR_C_like"/>
    <property type="match status" value="1"/>
</dbReference>
<dbReference type="KEGG" id="otr:OTERR_28400"/>
<evidence type="ECO:0000313" key="7">
    <source>
        <dbReference type="Proteomes" id="UP000323671"/>
    </source>
</evidence>
<organism evidence="6 7">
    <name type="scientific">Oryzomicrobium terrae</name>
    <dbReference type="NCBI Taxonomy" id="1735038"/>
    <lineage>
        <taxon>Bacteria</taxon>
        <taxon>Pseudomonadati</taxon>
        <taxon>Pseudomonadota</taxon>
        <taxon>Betaproteobacteria</taxon>
        <taxon>Rhodocyclales</taxon>
        <taxon>Rhodocyclaceae</taxon>
        <taxon>Oryzomicrobium</taxon>
    </lineage>
</organism>
<feature type="domain" description="HTH luxR-type" evidence="4">
    <location>
        <begin position="136"/>
        <end position="201"/>
    </location>
</feature>
<dbReference type="GO" id="GO:0003677">
    <property type="term" value="F:DNA binding"/>
    <property type="evidence" value="ECO:0007669"/>
    <property type="project" value="UniProtKB-KW"/>
</dbReference>
<keyword evidence="2" id="KW-0238">DNA-binding</keyword>
<dbReference type="SMART" id="SM00421">
    <property type="entry name" value="HTH_LUXR"/>
    <property type="match status" value="1"/>
</dbReference>
<feature type="modified residue" description="4-aspartylphosphate" evidence="3">
    <location>
        <position position="54"/>
    </location>
</feature>
<dbReference type="RefSeq" id="WP_149426195.1">
    <property type="nucleotide sequence ID" value="NZ_CP022579.1"/>
</dbReference>
<keyword evidence="7" id="KW-1185">Reference proteome</keyword>
<dbReference type="Pfam" id="PF00072">
    <property type="entry name" value="Response_reg"/>
    <property type="match status" value="1"/>
</dbReference>